<evidence type="ECO:0000256" key="1">
    <source>
        <dbReference type="SAM" id="Phobius"/>
    </source>
</evidence>
<keyword evidence="5" id="KW-1185">Reference proteome</keyword>
<dbReference type="PANTHER" id="PTHR12640">
    <property type="entry name" value="RIBOPHORIN II"/>
    <property type="match status" value="1"/>
</dbReference>
<dbReference type="InterPro" id="IPR055374">
    <property type="entry name" value="Ribophorin_II_3rd"/>
</dbReference>
<feature type="chain" id="PRO_5044203311" description="Ribophorin II third domain-containing protein" evidence="2">
    <location>
        <begin position="22"/>
        <end position="214"/>
    </location>
</feature>
<dbReference type="PANTHER" id="PTHR12640:SF0">
    <property type="entry name" value="DOLICHYL-DIPHOSPHOOLIGOSACCHARIDE--PROTEIN GLYCOSYLTRANSFERASE SUBUNIT 2"/>
    <property type="match status" value="1"/>
</dbReference>
<keyword evidence="2" id="KW-0732">Signal</keyword>
<gene>
    <name evidence="4" type="ORF">BB560_005822</name>
</gene>
<dbReference type="GO" id="GO:0006487">
    <property type="term" value="P:protein N-linked glycosylation"/>
    <property type="evidence" value="ECO:0007669"/>
    <property type="project" value="TreeGrafter"/>
</dbReference>
<keyword evidence="1" id="KW-1133">Transmembrane helix</keyword>
<evidence type="ECO:0000313" key="5">
    <source>
        <dbReference type="Proteomes" id="UP000245609"/>
    </source>
</evidence>
<dbReference type="Pfam" id="PF23860">
    <property type="entry name" value="Ribophorin_II_3rd"/>
    <property type="match status" value="1"/>
</dbReference>
<feature type="domain" description="Ribophorin II third" evidence="3">
    <location>
        <begin position="27"/>
        <end position="152"/>
    </location>
</feature>
<evidence type="ECO:0000259" key="3">
    <source>
        <dbReference type="Pfam" id="PF23860"/>
    </source>
</evidence>
<organism evidence="4 5">
    <name type="scientific">Smittium megazygosporum</name>
    <dbReference type="NCBI Taxonomy" id="133381"/>
    <lineage>
        <taxon>Eukaryota</taxon>
        <taxon>Fungi</taxon>
        <taxon>Fungi incertae sedis</taxon>
        <taxon>Zoopagomycota</taxon>
        <taxon>Kickxellomycotina</taxon>
        <taxon>Harpellomycetes</taxon>
        <taxon>Harpellales</taxon>
        <taxon>Legeriomycetaceae</taxon>
        <taxon>Smittium</taxon>
    </lineage>
</organism>
<protein>
    <recommendedName>
        <fullName evidence="3">Ribophorin II third domain-containing protein</fullName>
    </recommendedName>
</protein>
<keyword evidence="1" id="KW-0812">Transmembrane</keyword>
<feature type="transmembrane region" description="Helical" evidence="1">
    <location>
        <begin position="188"/>
        <end position="208"/>
    </location>
</feature>
<sequence length="214" mass="24160">MLKFSVCLLLVLLFFISENRAEILIKNLKIGISDKAGDIIFKKGLTFPEKLDEIKDFDLSNKFIAEFEVKSSDGPEDEKFVLNYANLFFTSLKTNAQISSVAKLLPNKNKYKVVMTGRNLFSKMSVGGKYQLELALGSFKENPGILYDIGTLNLVGSGVKDHAEARIDQVKPEIHHIFSQPERMVIPIFSYIITAISAVPFFLFYLYVSVLDFL</sequence>
<dbReference type="AlphaFoldDB" id="A0A2T9YV24"/>
<evidence type="ECO:0000313" key="4">
    <source>
        <dbReference type="EMBL" id="PVU96193.1"/>
    </source>
</evidence>
<evidence type="ECO:0000256" key="2">
    <source>
        <dbReference type="SAM" id="SignalP"/>
    </source>
</evidence>
<dbReference type="Proteomes" id="UP000245609">
    <property type="component" value="Unassembled WGS sequence"/>
</dbReference>
<comment type="caution">
    <text evidence="4">The sequence shown here is derived from an EMBL/GenBank/DDBJ whole genome shotgun (WGS) entry which is preliminary data.</text>
</comment>
<dbReference type="InterPro" id="IPR008814">
    <property type="entry name" value="Swp1"/>
</dbReference>
<dbReference type="EMBL" id="MBFS01002513">
    <property type="protein sequence ID" value="PVU96193.1"/>
    <property type="molecule type" value="Genomic_DNA"/>
</dbReference>
<dbReference type="GO" id="GO:0008250">
    <property type="term" value="C:oligosaccharyltransferase complex"/>
    <property type="evidence" value="ECO:0007669"/>
    <property type="project" value="InterPro"/>
</dbReference>
<keyword evidence="1" id="KW-0472">Membrane</keyword>
<accession>A0A2T9YV24</accession>
<name>A0A2T9YV24_9FUNG</name>
<dbReference type="STRING" id="133381.A0A2T9YV24"/>
<reference evidence="4 5" key="1">
    <citation type="journal article" date="2018" name="MBio">
        <title>Comparative Genomics Reveals the Core Gene Toolbox for the Fungus-Insect Symbiosis.</title>
        <authorList>
            <person name="Wang Y."/>
            <person name="Stata M."/>
            <person name="Wang W."/>
            <person name="Stajich J.E."/>
            <person name="White M.M."/>
            <person name="Moncalvo J.M."/>
        </authorList>
    </citation>
    <scope>NUCLEOTIDE SEQUENCE [LARGE SCALE GENOMIC DNA]</scope>
    <source>
        <strain evidence="4 5">SC-DP-2</strain>
    </source>
</reference>
<proteinExistence type="predicted"/>
<dbReference type="UniPathway" id="UPA00378"/>
<dbReference type="OrthoDB" id="432292at2759"/>
<feature type="signal peptide" evidence="2">
    <location>
        <begin position="1"/>
        <end position="21"/>
    </location>
</feature>